<dbReference type="OrthoDB" id="2506204at2759"/>
<evidence type="ECO:0008006" key="5">
    <source>
        <dbReference type="Google" id="ProtNLM"/>
    </source>
</evidence>
<keyword evidence="4" id="KW-1185">Reference proteome</keyword>
<evidence type="ECO:0000313" key="4">
    <source>
        <dbReference type="Proteomes" id="UP000054477"/>
    </source>
</evidence>
<feature type="region of interest" description="Disordered" evidence="1">
    <location>
        <begin position="622"/>
        <end position="944"/>
    </location>
</feature>
<name>A0A0C9WPQ5_9AGAR</name>
<feature type="region of interest" description="Disordered" evidence="1">
    <location>
        <begin position="321"/>
        <end position="340"/>
    </location>
</feature>
<reference evidence="4" key="2">
    <citation type="submission" date="2015-01" db="EMBL/GenBank/DDBJ databases">
        <title>Evolutionary Origins and Diversification of the Mycorrhizal Mutualists.</title>
        <authorList>
            <consortium name="DOE Joint Genome Institute"/>
            <consortium name="Mycorrhizal Genomics Consortium"/>
            <person name="Kohler A."/>
            <person name="Kuo A."/>
            <person name="Nagy L.G."/>
            <person name="Floudas D."/>
            <person name="Copeland A."/>
            <person name="Barry K.W."/>
            <person name="Cichocki N."/>
            <person name="Veneault-Fourrey C."/>
            <person name="LaButti K."/>
            <person name="Lindquist E.A."/>
            <person name="Lipzen A."/>
            <person name="Lundell T."/>
            <person name="Morin E."/>
            <person name="Murat C."/>
            <person name="Riley R."/>
            <person name="Ohm R."/>
            <person name="Sun H."/>
            <person name="Tunlid A."/>
            <person name="Henrissat B."/>
            <person name="Grigoriev I.V."/>
            <person name="Hibbett D.S."/>
            <person name="Martin F."/>
        </authorList>
    </citation>
    <scope>NUCLEOTIDE SEQUENCE [LARGE SCALE GENOMIC DNA]</scope>
    <source>
        <strain evidence="4">LaAM-08-1</strain>
    </source>
</reference>
<dbReference type="PANTHER" id="PTHR14905:SF7">
    <property type="entry name" value="VON WILLEBRAND FACTOR A DOMAIN-CONTAINING PROTEIN 7"/>
    <property type="match status" value="1"/>
</dbReference>
<feature type="chain" id="PRO_5002205495" description="Het-C-domain-containing protein" evidence="2">
    <location>
        <begin position="27"/>
        <end position="944"/>
    </location>
</feature>
<dbReference type="AlphaFoldDB" id="A0A0C9WPQ5"/>
<evidence type="ECO:0000256" key="1">
    <source>
        <dbReference type="SAM" id="MobiDB-lite"/>
    </source>
</evidence>
<feature type="compositionally biased region" description="Low complexity" evidence="1">
    <location>
        <begin position="683"/>
        <end position="701"/>
    </location>
</feature>
<feature type="compositionally biased region" description="Low complexity" evidence="1">
    <location>
        <begin position="734"/>
        <end position="748"/>
    </location>
</feature>
<protein>
    <recommendedName>
        <fullName evidence="5">Het-C-domain-containing protein</fullName>
    </recommendedName>
</protein>
<dbReference type="InterPro" id="IPR010816">
    <property type="entry name" value="Het-C"/>
</dbReference>
<evidence type="ECO:0000313" key="3">
    <source>
        <dbReference type="EMBL" id="KIK00020.1"/>
    </source>
</evidence>
<feature type="compositionally biased region" description="Low complexity" evidence="1">
    <location>
        <begin position="834"/>
        <end position="847"/>
    </location>
</feature>
<feature type="compositionally biased region" description="Polar residues" evidence="1">
    <location>
        <begin position="799"/>
        <end position="816"/>
    </location>
</feature>
<organism evidence="3 4">
    <name type="scientific">Laccaria amethystina LaAM-08-1</name>
    <dbReference type="NCBI Taxonomy" id="1095629"/>
    <lineage>
        <taxon>Eukaryota</taxon>
        <taxon>Fungi</taxon>
        <taxon>Dikarya</taxon>
        <taxon>Basidiomycota</taxon>
        <taxon>Agaricomycotina</taxon>
        <taxon>Agaricomycetes</taxon>
        <taxon>Agaricomycetidae</taxon>
        <taxon>Agaricales</taxon>
        <taxon>Agaricineae</taxon>
        <taxon>Hydnangiaceae</taxon>
        <taxon>Laccaria</taxon>
    </lineage>
</organism>
<evidence type="ECO:0000256" key="2">
    <source>
        <dbReference type="SAM" id="SignalP"/>
    </source>
</evidence>
<dbReference type="HOGENOM" id="CLU_010063_2_1_1"/>
<reference evidence="3 4" key="1">
    <citation type="submission" date="2014-04" db="EMBL/GenBank/DDBJ databases">
        <authorList>
            <consortium name="DOE Joint Genome Institute"/>
            <person name="Kuo A."/>
            <person name="Kohler A."/>
            <person name="Nagy L.G."/>
            <person name="Floudas D."/>
            <person name="Copeland A."/>
            <person name="Barry K.W."/>
            <person name="Cichocki N."/>
            <person name="Veneault-Fourrey C."/>
            <person name="LaButti K."/>
            <person name="Lindquist E.A."/>
            <person name="Lipzen A."/>
            <person name="Lundell T."/>
            <person name="Morin E."/>
            <person name="Murat C."/>
            <person name="Sun H."/>
            <person name="Tunlid A."/>
            <person name="Henrissat B."/>
            <person name="Grigoriev I.V."/>
            <person name="Hibbett D.S."/>
            <person name="Martin F."/>
            <person name="Nordberg H.P."/>
            <person name="Cantor M.N."/>
            <person name="Hua S.X."/>
        </authorList>
    </citation>
    <scope>NUCLEOTIDE SEQUENCE [LARGE SCALE GENOMIC DNA]</scope>
    <source>
        <strain evidence="3 4">LaAM-08-1</strain>
    </source>
</reference>
<sequence>MSRNRTIVLLLFFIFAFCLSSNGVHAFGAGNIPSFAYMEGRAFRHGDIEDILSTLAKKGAGGGFALASMLGGGGSKFNPLDIKRIYFGNWLRDYSQAVDIASLKKLQLQTIINLCMVLGFMAHGYATHEFEVTAERLGVYLPTEHIDNPKGYGAGEDPRQYNPLLRPPVDVCLSFVTHPRELEIDPHTGMKNYIANEQGHWDTSKALVRRTLEKCIHFGRQHRANGDKKDEYEAYRLLGQLLHTLEDFPAHSNFCELALVSLGHQQVFVHVGDQVRIHAPNGKTVAPIVTGSFGSSDFIHSLLGEASDHLASVSDLNKELDKARAKSQTQTRSGPGGGPADPADVLRDLFFSLPGGSGGEMSRELDSINRIRAGPAQGGKRPEEMSPQELHGVLWQVLTFRDSVVKKISKTIQMIPGLGPLIDKITDSINVFVFTTLEPFLKPILKSATGGLSAASGEVIDNHDQYEVFNDPRASDPTHSFLSKDHFNLILNEPAGQLAKIIVVHTAGLVIKAWDDNSVNVHQTSEEILKCLFHPDFHDRNSKIQREMMQCMTDWVNKLGGKQHATLQRLSKQAVRSHENIRLGGDGGAAASQGSFADSQAHNVQTALAGYAQTHIPGFSQAQSAFGSRDGPGGDYPGARTGQAASYYNDDNPKVSGPAGSSYAPPSGGSSYTPPAPHGGGASSYASGPSGRPTSPPTSSYAPPPGPPSYTPPSGGSSYNPPAPHRGGTSSYASGPSGRPTSPPTSSYAPPPGPPPPSSPRSSYSSGPSGFSGGPNTGASSYAPPSGPPPSSYVAPTGPSRTSSYPYPGSPTQSGYAPTYVPVSGHSSPPPSFPGAAPSFPGAAPSFPGAPPSFPGAAPSFPGGPDHDHGHHGHGHGGYIGGGYAPPPGPPPHGGAPGFPGASGGYGPPSTGPPFGFPGADQYPGSSPPQFPNTGPRFPQGGGW</sequence>
<feature type="compositionally biased region" description="Gly residues" evidence="1">
    <location>
        <begin position="895"/>
        <end position="907"/>
    </location>
</feature>
<dbReference type="STRING" id="1095629.A0A0C9WPQ5"/>
<feature type="signal peptide" evidence="2">
    <location>
        <begin position="1"/>
        <end position="26"/>
    </location>
</feature>
<feature type="compositionally biased region" description="Pro residues" evidence="1">
    <location>
        <begin position="702"/>
        <end position="711"/>
    </location>
</feature>
<feature type="compositionally biased region" description="Low complexity" evidence="1">
    <location>
        <begin position="760"/>
        <end position="769"/>
    </location>
</feature>
<gene>
    <name evidence="3" type="ORF">K443DRAFT_132824</name>
</gene>
<dbReference type="Proteomes" id="UP000054477">
    <property type="component" value="Unassembled WGS sequence"/>
</dbReference>
<feature type="compositionally biased region" description="Pro residues" evidence="1">
    <location>
        <begin position="885"/>
        <end position="894"/>
    </location>
</feature>
<dbReference type="PANTHER" id="PTHR14905">
    <property type="entry name" value="NG37"/>
    <property type="match status" value="1"/>
</dbReference>
<feature type="compositionally biased region" description="Low complexity" evidence="1">
    <location>
        <begin position="656"/>
        <end position="673"/>
    </location>
</feature>
<proteinExistence type="predicted"/>
<dbReference type="Pfam" id="PF07217">
    <property type="entry name" value="Het-C"/>
    <property type="match status" value="1"/>
</dbReference>
<keyword evidence="2" id="KW-0732">Signal</keyword>
<feature type="compositionally biased region" description="Pro residues" evidence="1">
    <location>
        <begin position="749"/>
        <end position="759"/>
    </location>
</feature>
<dbReference type="InterPro" id="IPR052577">
    <property type="entry name" value="VWA7"/>
</dbReference>
<accession>A0A0C9WPQ5</accession>
<dbReference type="EMBL" id="KN838634">
    <property type="protein sequence ID" value="KIK00020.1"/>
    <property type="molecule type" value="Genomic_DNA"/>
</dbReference>
<feature type="compositionally biased region" description="Low complexity" evidence="1">
    <location>
        <begin position="855"/>
        <end position="864"/>
    </location>
</feature>